<dbReference type="InterPro" id="IPR052927">
    <property type="entry name" value="DCC_oxidoreductase"/>
</dbReference>
<sequence length="131" mass="14957">MKRIVLFDGVCNFCDGAVQFIIKRDPEGILSFASLQSEPGQDLLTKLHLSADTFNSMVYVEGTRFYTKSTAALKIARQLSGLWPLLYGFILVPKPMRDAVYDLIAKNRYKWFGQKEECMIPGPDIRKRFLS</sequence>
<dbReference type="Proteomes" id="UP001595752">
    <property type="component" value="Unassembled WGS sequence"/>
</dbReference>
<name>A0ABV8AXA6_9BACI</name>
<dbReference type="RefSeq" id="WP_377911449.1">
    <property type="nucleotide sequence ID" value="NZ_JBHRZT010000007.1"/>
</dbReference>
<comment type="caution">
    <text evidence="1">The sequence shown here is derived from an EMBL/GenBank/DDBJ whole genome shotgun (WGS) entry which is preliminary data.</text>
</comment>
<evidence type="ECO:0000313" key="2">
    <source>
        <dbReference type="Proteomes" id="UP001595752"/>
    </source>
</evidence>
<dbReference type="EMBL" id="JBHRZT010000007">
    <property type="protein sequence ID" value="MFC3882200.1"/>
    <property type="molecule type" value="Genomic_DNA"/>
</dbReference>
<accession>A0ABV8AXA6</accession>
<dbReference type="Pfam" id="PF04134">
    <property type="entry name" value="DCC1-like"/>
    <property type="match status" value="1"/>
</dbReference>
<dbReference type="PANTHER" id="PTHR33639">
    <property type="entry name" value="THIOL-DISULFIDE OXIDOREDUCTASE DCC"/>
    <property type="match status" value="1"/>
</dbReference>
<evidence type="ECO:0000313" key="1">
    <source>
        <dbReference type="EMBL" id="MFC3882200.1"/>
    </source>
</evidence>
<gene>
    <name evidence="1" type="ORF">ACFOU2_01125</name>
</gene>
<reference evidence="2" key="1">
    <citation type="journal article" date="2019" name="Int. J. Syst. Evol. Microbiol.">
        <title>The Global Catalogue of Microorganisms (GCM) 10K type strain sequencing project: providing services to taxonomists for standard genome sequencing and annotation.</title>
        <authorList>
            <consortium name="The Broad Institute Genomics Platform"/>
            <consortium name="The Broad Institute Genome Sequencing Center for Infectious Disease"/>
            <person name="Wu L."/>
            <person name="Ma J."/>
        </authorList>
    </citation>
    <scope>NUCLEOTIDE SEQUENCE [LARGE SCALE GENOMIC DNA]</scope>
    <source>
        <strain evidence="2">CCUG 61889</strain>
    </source>
</reference>
<dbReference type="InterPro" id="IPR007263">
    <property type="entry name" value="DCC1-like"/>
</dbReference>
<organism evidence="1 2">
    <name type="scientific">Bacillus songklensis</name>
    <dbReference type="NCBI Taxonomy" id="1069116"/>
    <lineage>
        <taxon>Bacteria</taxon>
        <taxon>Bacillati</taxon>
        <taxon>Bacillota</taxon>
        <taxon>Bacilli</taxon>
        <taxon>Bacillales</taxon>
        <taxon>Bacillaceae</taxon>
        <taxon>Bacillus</taxon>
    </lineage>
</organism>
<dbReference type="PANTHER" id="PTHR33639:SF2">
    <property type="entry name" value="DUF393 DOMAIN-CONTAINING PROTEIN"/>
    <property type="match status" value="1"/>
</dbReference>
<protein>
    <submittedName>
        <fullName evidence="1">Thiol-disulfide oxidoreductase DCC family protein</fullName>
    </submittedName>
</protein>
<proteinExistence type="predicted"/>
<keyword evidence="2" id="KW-1185">Reference proteome</keyword>